<organism evidence="16">
    <name type="scientific">Salinicola endophyticus</name>
    <dbReference type="NCBI Taxonomy" id="1949083"/>
    <lineage>
        <taxon>Bacteria</taxon>
        <taxon>Pseudomonadati</taxon>
        <taxon>Pseudomonadota</taxon>
        <taxon>Gammaproteobacteria</taxon>
        <taxon>Oceanospirillales</taxon>
        <taxon>Halomonadaceae</taxon>
        <taxon>Salinicola</taxon>
    </lineage>
</organism>
<evidence type="ECO:0000259" key="15">
    <source>
        <dbReference type="PROSITE" id="PS50059"/>
    </source>
</evidence>
<dbReference type="InterPro" id="IPR046357">
    <property type="entry name" value="PPIase_dom_sf"/>
</dbReference>
<accession>A0AB74U3L2</accession>
<reference evidence="16" key="1">
    <citation type="submission" date="2024-06" db="EMBL/GenBank/DDBJ databases">
        <title>Complete genome of Salinicola endophyticus HNIBRBA4755.</title>
        <authorList>
            <person name="Shin S.Y."/>
            <person name="Kang H."/>
            <person name="Song J."/>
        </authorList>
    </citation>
    <scope>NUCLEOTIDE SEQUENCE</scope>
    <source>
        <strain evidence="16">HNIBRBA4755</strain>
    </source>
</reference>
<dbReference type="Pfam" id="PF05697">
    <property type="entry name" value="Trigger_N"/>
    <property type="match status" value="1"/>
</dbReference>
<evidence type="ECO:0000256" key="5">
    <source>
        <dbReference type="ARBA" id="ARBA00022618"/>
    </source>
</evidence>
<evidence type="ECO:0000256" key="13">
    <source>
        <dbReference type="RuleBase" id="RU003914"/>
    </source>
</evidence>
<dbReference type="Gene3D" id="3.30.70.1050">
    <property type="entry name" value="Trigger factor ribosome-binding domain"/>
    <property type="match status" value="1"/>
</dbReference>
<dbReference type="HAMAP" id="MF_00303">
    <property type="entry name" value="Trigger_factor_Tig"/>
    <property type="match status" value="1"/>
</dbReference>
<evidence type="ECO:0000256" key="6">
    <source>
        <dbReference type="ARBA" id="ARBA00023110"/>
    </source>
</evidence>
<dbReference type="PANTHER" id="PTHR30560">
    <property type="entry name" value="TRIGGER FACTOR CHAPERONE AND PEPTIDYL-PROLYL CIS/TRANS ISOMERASE"/>
    <property type="match status" value="1"/>
</dbReference>
<comment type="domain">
    <text evidence="11">Consists of 3 domains; the N-terminus binds the ribosome, the middle domain has PPIase activity, while the C-terminus has intrinsic chaperone activity on its own.</text>
</comment>
<evidence type="ECO:0000256" key="7">
    <source>
        <dbReference type="ARBA" id="ARBA00023186"/>
    </source>
</evidence>
<evidence type="ECO:0000256" key="12">
    <source>
        <dbReference type="PROSITE-ProRule" id="PRU00277"/>
    </source>
</evidence>
<dbReference type="GO" id="GO:0051083">
    <property type="term" value="P:'de novo' cotranslational protein folding"/>
    <property type="evidence" value="ECO:0007669"/>
    <property type="project" value="TreeGrafter"/>
</dbReference>
<protein>
    <recommendedName>
        <fullName evidence="4 11">Trigger factor</fullName>
        <shortName evidence="11">TF</shortName>
        <ecNumber evidence="3 11">5.2.1.8</ecNumber>
    </recommendedName>
    <alternativeName>
        <fullName evidence="10 11">PPIase</fullName>
    </alternativeName>
</protein>
<feature type="compositionally biased region" description="Acidic residues" evidence="14">
    <location>
        <begin position="437"/>
        <end position="451"/>
    </location>
</feature>
<keyword evidence="8 11" id="KW-0413">Isomerase</keyword>
<dbReference type="EC" id="5.2.1.8" evidence="3 11"/>
<evidence type="ECO:0000256" key="11">
    <source>
        <dbReference type="HAMAP-Rule" id="MF_00303"/>
    </source>
</evidence>
<keyword evidence="7 11" id="KW-0143">Chaperone</keyword>
<dbReference type="SUPFAM" id="SSF54534">
    <property type="entry name" value="FKBP-like"/>
    <property type="match status" value="1"/>
</dbReference>
<dbReference type="GO" id="GO:0044183">
    <property type="term" value="F:protein folding chaperone"/>
    <property type="evidence" value="ECO:0007669"/>
    <property type="project" value="TreeGrafter"/>
</dbReference>
<dbReference type="GO" id="GO:0015031">
    <property type="term" value="P:protein transport"/>
    <property type="evidence" value="ECO:0007669"/>
    <property type="project" value="UniProtKB-UniRule"/>
</dbReference>
<feature type="domain" description="PPIase FKBP-type" evidence="15">
    <location>
        <begin position="161"/>
        <end position="243"/>
    </location>
</feature>
<dbReference type="PROSITE" id="PS50059">
    <property type="entry name" value="FKBP_PPIASE"/>
    <property type="match status" value="1"/>
</dbReference>
<dbReference type="Gene3D" id="1.10.3120.10">
    <property type="entry name" value="Trigger factor, C-terminal domain"/>
    <property type="match status" value="1"/>
</dbReference>
<dbReference type="GO" id="GO:0003755">
    <property type="term" value="F:peptidyl-prolyl cis-trans isomerase activity"/>
    <property type="evidence" value="ECO:0007669"/>
    <property type="project" value="UniProtKB-UniRule"/>
</dbReference>
<evidence type="ECO:0000256" key="2">
    <source>
        <dbReference type="ARBA" id="ARBA00005464"/>
    </source>
</evidence>
<dbReference type="Pfam" id="PF00254">
    <property type="entry name" value="FKBP_C"/>
    <property type="match status" value="1"/>
</dbReference>
<sequence>MQVSVETTSQIERRITVQVPASEVDQAVAARLQDTAKRVRLNGFRQGKIPMAVVRQRFGQDVRNEVVSELMRQHYVRAITEESLNPAGYPSIEPTVNQDGKDLEFVATLEVYPEIELQSIAGTEVERPQTEITEADIDQMIETLRTQRAEFQPVERGAEMGDQVKIDFEGFLGDEPFEGGAAEGHELELGSNRFIPGFEEQLVGANAGEEKRIQVTFPEDYQAEHLAGQEATFAVKVHEVSAKTMPEVDAEFIKAFGVDDGDFDKFRAEVKSNMEREVKQATQNRVKQQVLEALQAANEVSVPQSLVDQETDGLKRQAAQQFGLGEDFDVSQLPNELFADQARNRVKVGLLLAEVIKQNELEASDDEIRARAEELATQYQQPEQVVEQYLKNDELKNQIKSAVLEDKAVDKLLAQAQVKDVSMSYEDVLQSAQQSDDAADEDESEESDSKA</sequence>
<dbReference type="GO" id="GO:0043022">
    <property type="term" value="F:ribosome binding"/>
    <property type="evidence" value="ECO:0007669"/>
    <property type="project" value="TreeGrafter"/>
</dbReference>
<dbReference type="InterPro" id="IPR008881">
    <property type="entry name" value="Trigger_fac_ribosome-bd_bac"/>
</dbReference>
<evidence type="ECO:0000313" key="16">
    <source>
        <dbReference type="EMBL" id="XCJ77907.1"/>
    </source>
</evidence>
<dbReference type="InterPro" id="IPR037041">
    <property type="entry name" value="Trigger_fac_C_sf"/>
</dbReference>
<dbReference type="FunFam" id="3.10.50.40:FF:000001">
    <property type="entry name" value="Trigger factor"/>
    <property type="match status" value="1"/>
</dbReference>
<dbReference type="SUPFAM" id="SSF109998">
    <property type="entry name" value="Triger factor/SurA peptide-binding domain-like"/>
    <property type="match status" value="1"/>
</dbReference>
<evidence type="ECO:0000256" key="3">
    <source>
        <dbReference type="ARBA" id="ARBA00013194"/>
    </source>
</evidence>
<gene>
    <name evidence="11 16" type="primary">tig</name>
    <name evidence="16" type="ORF">ABV408_10620</name>
</gene>
<evidence type="ECO:0000256" key="14">
    <source>
        <dbReference type="SAM" id="MobiDB-lite"/>
    </source>
</evidence>
<feature type="region of interest" description="Disordered" evidence="14">
    <location>
        <begin position="427"/>
        <end position="451"/>
    </location>
</feature>
<comment type="subcellular location">
    <subcellularLocation>
        <location evidence="11">Cytoplasm</location>
    </subcellularLocation>
    <text evidence="11">About half TF is bound to the ribosome near the polypeptide exit tunnel while the other half is free in the cytoplasm.</text>
</comment>
<dbReference type="AlphaFoldDB" id="A0AB74U3L2"/>
<dbReference type="InterPro" id="IPR005215">
    <property type="entry name" value="Trig_fac"/>
</dbReference>
<dbReference type="EMBL" id="CP159578">
    <property type="protein sequence ID" value="XCJ77907.1"/>
    <property type="molecule type" value="Genomic_DNA"/>
</dbReference>
<dbReference type="InterPro" id="IPR008880">
    <property type="entry name" value="Trigger_fac_C"/>
</dbReference>
<keyword evidence="11" id="KW-0963">Cytoplasm</keyword>
<comment type="catalytic activity">
    <reaction evidence="1 11 12">
        <text>[protein]-peptidylproline (omega=180) = [protein]-peptidylproline (omega=0)</text>
        <dbReference type="Rhea" id="RHEA:16237"/>
        <dbReference type="Rhea" id="RHEA-COMP:10747"/>
        <dbReference type="Rhea" id="RHEA-COMP:10748"/>
        <dbReference type="ChEBI" id="CHEBI:83833"/>
        <dbReference type="ChEBI" id="CHEBI:83834"/>
        <dbReference type="EC" id="5.2.1.8"/>
    </reaction>
</comment>
<comment type="similarity">
    <text evidence="2 11 13">Belongs to the FKBP-type PPIase family. Tig subfamily.</text>
</comment>
<dbReference type="SUPFAM" id="SSF102735">
    <property type="entry name" value="Trigger factor ribosome-binding domain"/>
    <property type="match status" value="1"/>
</dbReference>
<evidence type="ECO:0000256" key="1">
    <source>
        <dbReference type="ARBA" id="ARBA00000971"/>
    </source>
</evidence>
<keyword evidence="6 11" id="KW-0697">Rotamase</keyword>
<dbReference type="InterPro" id="IPR036611">
    <property type="entry name" value="Trigger_fac_ribosome-bd_sf"/>
</dbReference>
<proteinExistence type="inferred from homology"/>
<keyword evidence="5 11" id="KW-0132">Cell division</keyword>
<dbReference type="GO" id="GO:0051301">
    <property type="term" value="P:cell division"/>
    <property type="evidence" value="ECO:0007669"/>
    <property type="project" value="UniProtKB-KW"/>
</dbReference>
<dbReference type="PIRSF" id="PIRSF003095">
    <property type="entry name" value="Trigger_factor"/>
    <property type="match status" value="1"/>
</dbReference>
<comment type="function">
    <text evidence="11">Involved in protein export. Acts as a chaperone by maintaining the newly synthesized protein in an open conformation. Functions as a peptidyl-prolyl cis-trans isomerase.</text>
</comment>
<dbReference type="InterPro" id="IPR001179">
    <property type="entry name" value="PPIase_FKBP_dom"/>
</dbReference>
<keyword evidence="9 11" id="KW-0131">Cell cycle</keyword>
<dbReference type="GO" id="GO:0005737">
    <property type="term" value="C:cytoplasm"/>
    <property type="evidence" value="ECO:0007669"/>
    <property type="project" value="UniProtKB-SubCell"/>
</dbReference>
<dbReference type="GO" id="GO:0043335">
    <property type="term" value="P:protein unfolding"/>
    <property type="evidence" value="ECO:0007669"/>
    <property type="project" value="TreeGrafter"/>
</dbReference>
<evidence type="ECO:0000256" key="9">
    <source>
        <dbReference type="ARBA" id="ARBA00023306"/>
    </source>
</evidence>
<dbReference type="NCBIfam" id="TIGR00115">
    <property type="entry name" value="tig"/>
    <property type="match status" value="1"/>
</dbReference>
<evidence type="ECO:0000256" key="8">
    <source>
        <dbReference type="ARBA" id="ARBA00023235"/>
    </source>
</evidence>
<dbReference type="PANTHER" id="PTHR30560:SF3">
    <property type="entry name" value="TRIGGER FACTOR-LIKE PROTEIN TIG, CHLOROPLASTIC"/>
    <property type="match status" value="1"/>
</dbReference>
<dbReference type="Gene3D" id="3.10.50.40">
    <property type="match status" value="1"/>
</dbReference>
<dbReference type="RefSeq" id="WP_353978941.1">
    <property type="nucleotide sequence ID" value="NZ_CP159578.1"/>
</dbReference>
<evidence type="ECO:0000256" key="4">
    <source>
        <dbReference type="ARBA" id="ARBA00016902"/>
    </source>
</evidence>
<evidence type="ECO:0000256" key="10">
    <source>
        <dbReference type="ARBA" id="ARBA00029986"/>
    </source>
</evidence>
<dbReference type="Pfam" id="PF05698">
    <property type="entry name" value="Trigger_C"/>
    <property type="match status" value="1"/>
</dbReference>
<dbReference type="InterPro" id="IPR027304">
    <property type="entry name" value="Trigger_fact/SurA_dom_sf"/>
</dbReference>
<name>A0AB74U3L2_9GAMM</name>